<evidence type="ECO:0000259" key="11">
    <source>
        <dbReference type="PROSITE" id="PS50109"/>
    </source>
</evidence>
<evidence type="ECO:0000256" key="4">
    <source>
        <dbReference type="ARBA" id="ARBA00022553"/>
    </source>
</evidence>
<dbReference type="PROSITE" id="PS50109">
    <property type="entry name" value="HIS_KIN"/>
    <property type="match status" value="1"/>
</dbReference>
<gene>
    <name evidence="13" type="ORF">Val02_33570</name>
</gene>
<dbReference type="SUPFAM" id="SSF47384">
    <property type="entry name" value="Homodimeric domain of signal transducing histidine kinase"/>
    <property type="match status" value="1"/>
</dbReference>
<dbReference type="InterPro" id="IPR036097">
    <property type="entry name" value="HisK_dim/P_sf"/>
</dbReference>
<dbReference type="Gene3D" id="1.10.287.130">
    <property type="match status" value="1"/>
</dbReference>
<evidence type="ECO:0000256" key="1">
    <source>
        <dbReference type="ARBA" id="ARBA00000085"/>
    </source>
</evidence>
<dbReference type="PANTHER" id="PTHR45436">
    <property type="entry name" value="SENSOR HISTIDINE KINASE YKOH"/>
    <property type="match status" value="1"/>
</dbReference>
<evidence type="ECO:0000256" key="2">
    <source>
        <dbReference type="ARBA" id="ARBA00004236"/>
    </source>
</evidence>
<dbReference type="Pfam" id="PF00672">
    <property type="entry name" value="HAMP"/>
    <property type="match status" value="1"/>
</dbReference>
<dbReference type="PANTHER" id="PTHR45436:SF5">
    <property type="entry name" value="SENSOR HISTIDINE KINASE TRCS"/>
    <property type="match status" value="1"/>
</dbReference>
<dbReference type="PRINTS" id="PR00344">
    <property type="entry name" value="BCTRLSENSOR"/>
</dbReference>
<accession>A0A8J3YJT9</accession>
<evidence type="ECO:0000313" key="14">
    <source>
        <dbReference type="Proteomes" id="UP000619260"/>
    </source>
</evidence>
<keyword evidence="9" id="KW-0902">Two-component regulatory system</keyword>
<dbReference type="InterPro" id="IPR005467">
    <property type="entry name" value="His_kinase_dom"/>
</dbReference>
<keyword evidence="4" id="KW-0597">Phosphoprotein</keyword>
<dbReference type="InterPro" id="IPR004358">
    <property type="entry name" value="Sig_transdc_His_kin-like_C"/>
</dbReference>
<organism evidence="13 14">
    <name type="scientific">Virgisporangium aliadipatigenens</name>
    <dbReference type="NCBI Taxonomy" id="741659"/>
    <lineage>
        <taxon>Bacteria</taxon>
        <taxon>Bacillati</taxon>
        <taxon>Actinomycetota</taxon>
        <taxon>Actinomycetes</taxon>
        <taxon>Micromonosporales</taxon>
        <taxon>Micromonosporaceae</taxon>
        <taxon>Virgisporangium</taxon>
    </lineage>
</organism>
<evidence type="ECO:0000259" key="12">
    <source>
        <dbReference type="PROSITE" id="PS50885"/>
    </source>
</evidence>
<keyword evidence="14" id="KW-1185">Reference proteome</keyword>
<dbReference type="SMART" id="SM00387">
    <property type="entry name" value="HATPase_c"/>
    <property type="match status" value="1"/>
</dbReference>
<dbReference type="CDD" id="cd00082">
    <property type="entry name" value="HisKA"/>
    <property type="match status" value="1"/>
</dbReference>
<dbReference type="GO" id="GO:0000155">
    <property type="term" value="F:phosphorelay sensor kinase activity"/>
    <property type="evidence" value="ECO:0007669"/>
    <property type="project" value="InterPro"/>
</dbReference>
<dbReference type="Gene3D" id="6.10.340.10">
    <property type="match status" value="1"/>
</dbReference>
<dbReference type="CDD" id="cd00075">
    <property type="entry name" value="HATPase"/>
    <property type="match status" value="1"/>
</dbReference>
<evidence type="ECO:0000256" key="3">
    <source>
        <dbReference type="ARBA" id="ARBA00012438"/>
    </source>
</evidence>
<dbReference type="InterPro" id="IPR003660">
    <property type="entry name" value="HAMP_dom"/>
</dbReference>
<protein>
    <recommendedName>
        <fullName evidence="3">histidine kinase</fullName>
        <ecNumber evidence="3">2.7.13.3</ecNumber>
    </recommendedName>
</protein>
<dbReference type="Pfam" id="PF00512">
    <property type="entry name" value="HisKA"/>
    <property type="match status" value="1"/>
</dbReference>
<evidence type="ECO:0000256" key="6">
    <source>
        <dbReference type="ARBA" id="ARBA00022692"/>
    </source>
</evidence>
<dbReference type="InterPro" id="IPR036890">
    <property type="entry name" value="HATPase_C_sf"/>
</dbReference>
<dbReference type="CDD" id="cd06225">
    <property type="entry name" value="HAMP"/>
    <property type="match status" value="1"/>
</dbReference>
<dbReference type="InterPro" id="IPR003594">
    <property type="entry name" value="HATPase_dom"/>
</dbReference>
<keyword evidence="6" id="KW-0812">Transmembrane</keyword>
<reference evidence="13" key="1">
    <citation type="submission" date="2021-01" db="EMBL/GenBank/DDBJ databases">
        <title>Whole genome shotgun sequence of Virgisporangium aliadipatigenens NBRC 105644.</title>
        <authorList>
            <person name="Komaki H."/>
            <person name="Tamura T."/>
        </authorList>
    </citation>
    <scope>NUCLEOTIDE SEQUENCE</scope>
    <source>
        <strain evidence="13">NBRC 105644</strain>
    </source>
</reference>
<feature type="domain" description="Histidine kinase" evidence="11">
    <location>
        <begin position="246"/>
        <end position="457"/>
    </location>
</feature>
<dbReference type="EMBL" id="BOPF01000010">
    <property type="protein sequence ID" value="GIJ46471.1"/>
    <property type="molecule type" value="Genomic_DNA"/>
</dbReference>
<evidence type="ECO:0000256" key="5">
    <source>
        <dbReference type="ARBA" id="ARBA00022679"/>
    </source>
</evidence>
<evidence type="ECO:0000256" key="9">
    <source>
        <dbReference type="ARBA" id="ARBA00023012"/>
    </source>
</evidence>
<comment type="subcellular location">
    <subcellularLocation>
        <location evidence="2">Cell membrane</location>
    </subcellularLocation>
</comment>
<keyword evidence="5" id="KW-0808">Transferase</keyword>
<dbReference type="EC" id="2.7.13.3" evidence="3"/>
<dbReference type="Pfam" id="PF02518">
    <property type="entry name" value="HATPase_c"/>
    <property type="match status" value="1"/>
</dbReference>
<dbReference type="PROSITE" id="PS50885">
    <property type="entry name" value="HAMP"/>
    <property type="match status" value="1"/>
</dbReference>
<dbReference type="SUPFAM" id="SSF55874">
    <property type="entry name" value="ATPase domain of HSP90 chaperone/DNA topoisomerase II/histidine kinase"/>
    <property type="match status" value="1"/>
</dbReference>
<dbReference type="InterPro" id="IPR003661">
    <property type="entry name" value="HisK_dim/P_dom"/>
</dbReference>
<keyword evidence="7 13" id="KW-0418">Kinase</keyword>
<proteinExistence type="predicted"/>
<dbReference type="Gene3D" id="3.30.565.10">
    <property type="entry name" value="Histidine kinase-like ATPase, C-terminal domain"/>
    <property type="match status" value="1"/>
</dbReference>
<dbReference type="Proteomes" id="UP000619260">
    <property type="component" value="Unassembled WGS sequence"/>
</dbReference>
<keyword evidence="10" id="KW-0472">Membrane</keyword>
<dbReference type="InterPro" id="IPR050428">
    <property type="entry name" value="TCS_sensor_his_kinase"/>
</dbReference>
<name>A0A8J3YJT9_9ACTN</name>
<evidence type="ECO:0000256" key="10">
    <source>
        <dbReference type="ARBA" id="ARBA00023136"/>
    </source>
</evidence>
<dbReference type="SUPFAM" id="SSF158472">
    <property type="entry name" value="HAMP domain-like"/>
    <property type="match status" value="1"/>
</dbReference>
<evidence type="ECO:0000313" key="13">
    <source>
        <dbReference type="EMBL" id="GIJ46471.1"/>
    </source>
</evidence>
<comment type="catalytic activity">
    <reaction evidence="1">
        <text>ATP + protein L-histidine = ADP + protein N-phospho-L-histidine.</text>
        <dbReference type="EC" id="2.7.13.3"/>
    </reaction>
</comment>
<dbReference type="GO" id="GO:0005886">
    <property type="term" value="C:plasma membrane"/>
    <property type="evidence" value="ECO:0007669"/>
    <property type="project" value="UniProtKB-SubCell"/>
</dbReference>
<dbReference type="SMART" id="SM00388">
    <property type="entry name" value="HisKA"/>
    <property type="match status" value="1"/>
</dbReference>
<comment type="caution">
    <text evidence="13">The sequence shown here is derived from an EMBL/GenBank/DDBJ whole genome shotgun (WGS) entry which is preliminary data.</text>
</comment>
<evidence type="ECO:0000256" key="8">
    <source>
        <dbReference type="ARBA" id="ARBA00022989"/>
    </source>
</evidence>
<dbReference type="SMART" id="SM00304">
    <property type="entry name" value="HAMP"/>
    <property type="match status" value="1"/>
</dbReference>
<feature type="domain" description="HAMP" evidence="12">
    <location>
        <begin position="185"/>
        <end position="238"/>
    </location>
</feature>
<dbReference type="AlphaFoldDB" id="A0A8J3YJT9"/>
<sequence>MRRRLRLIFVSLLALVLLGLDLPLAAALTGRSAREMFIDRLNDTARFADLAEQFVRTGRDVDLGAQVRQYDEMFGIAVVIVDRTGRPLLASRDGLDLSAGPLAQRLDQALSGRHAALQETFWPWRDEPLVVASPIGPGGEVLGAVLSVSPVSALRALAWRTLLLITAVSLLVLAAGAAVTGPLARWMTRPVETLGLAVEALSEGRFDDRVPADAGPPELRTLATAFNRMADRIATLVERQRSFVSYASHQLRTPLATIWLCLDNLRPSVGPQGADDLDLLADEVTRMRDMCDALLSYARAEVTAADVTTVDAGAVADERVGVWRAMAELAGVGLRREGAASVPVRVAAQVLDQVLDALLSNAVKYAGRGAEVVVSVEPAREGRVAVHVVDDGPGMPAEDLARAAQAFWRRPDHQNLDGSGLGVTVADSLVTASGGRLELLPARPHGLHARIVLQAAGRDGAVAAGASGTERA</sequence>
<keyword evidence="8" id="KW-1133">Transmembrane helix</keyword>
<dbReference type="RefSeq" id="WP_203899988.1">
    <property type="nucleotide sequence ID" value="NZ_BOPF01000010.1"/>
</dbReference>
<evidence type="ECO:0000256" key="7">
    <source>
        <dbReference type="ARBA" id="ARBA00022777"/>
    </source>
</evidence>